<evidence type="ECO:0000256" key="3">
    <source>
        <dbReference type="ARBA" id="ARBA00022692"/>
    </source>
</evidence>
<keyword evidence="2" id="KW-1003">Cell membrane</keyword>
<dbReference type="Pfam" id="PF12696">
    <property type="entry name" value="TraG-D_C"/>
    <property type="match status" value="1"/>
</dbReference>
<keyword evidence="9" id="KW-1185">Reference proteome</keyword>
<protein>
    <submittedName>
        <fullName evidence="8">Type IV secretory system conjugative DNA transfer family protein</fullName>
    </submittedName>
</protein>
<evidence type="ECO:0000256" key="4">
    <source>
        <dbReference type="ARBA" id="ARBA00022989"/>
    </source>
</evidence>
<keyword evidence="3 6" id="KW-0812">Transmembrane</keyword>
<evidence type="ECO:0000313" key="9">
    <source>
        <dbReference type="Proteomes" id="UP001589788"/>
    </source>
</evidence>
<name>A0ABV6C0Y7_9ACTN</name>
<dbReference type="PANTHER" id="PTHR37937">
    <property type="entry name" value="CONJUGATIVE TRANSFER: DNA TRANSPORT"/>
    <property type="match status" value="1"/>
</dbReference>
<evidence type="ECO:0000313" key="8">
    <source>
        <dbReference type="EMBL" id="MFC0080953.1"/>
    </source>
</evidence>
<dbReference type="EMBL" id="JBHLYQ010000010">
    <property type="protein sequence ID" value="MFC0080953.1"/>
    <property type="molecule type" value="Genomic_DNA"/>
</dbReference>
<accession>A0ABV6C0Y7</accession>
<sequence length="544" mass="57342">MAELLAGHAPHLALAGLVSGLVAWPHHAADPRAGFPPAIGRLMPGATLTYLAVALVLAVLVALGVLLRLVFLRQRGARARDQQRAARIAEGLTPPRALARALPPGPGRLTIGRTVPGARLLAVPHELSLGAIMPPRTGKSSAAVGHVLDAPGPVLATSSKPELLELTAALREQRTGQAALCFDPLGVTRWPNLVRFDPVTGCEDPLVATRRAEALMAGAQVEQVTNASFWRNAATMLLRCALHAAAIEGQGIAQVRAMVTDPRGQDLADLLAVSPSASTWLAEAELLSRQAGETLESVGLTAALALQCVALPQVAEACSPRPQDRFDPTAWLEAGGTLHVVAPDAEAASVAPLTAAFVDEIVVAARRLATSTPGGRLDPPLRLVLDELANIAPLPKIGEYLADGGGRGIQLAWFAQSRHQLSRRFGQDTARIVLDATSILLVGGGLADTELLRDLSALLGQVQVRDHALGTTRDGATSWSEQLRDRPVLDPAELFALPRFHALMLAAGAGTSVVKLQPWWERPDAQSIRAARTEVHARTEQVTA</sequence>
<proteinExistence type="predicted"/>
<keyword evidence="5 6" id="KW-0472">Membrane</keyword>
<organism evidence="8 9">
    <name type="scientific">Aciditerrimonas ferrireducens</name>
    <dbReference type="NCBI Taxonomy" id="667306"/>
    <lineage>
        <taxon>Bacteria</taxon>
        <taxon>Bacillati</taxon>
        <taxon>Actinomycetota</taxon>
        <taxon>Acidimicrobiia</taxon>
        <taxon>Acidimicrobiales</taxon>
        <taxon>Acidimicrobiaceae</taxon>
        <taxon>Aciditerrimonas</taxon>
    </lineage>
</organism>
<dbReference type="CDD" id="cd01127">
    <property type="entry name" value="TrwB_TraG_TraD_VirD4"/>
    <property type="match status" value="1"/>
</dbReference>
<gene>
    <name evidence="8" type="ORF">ACFFRE_02115</name>
</gene>
<dbReference type="InterPro" id="IPR027417">
    <property type="entry name" value="P-loop_NTPase"/>
</dbReference>
<comment type="subcellular location">
    <subcellularLocation>
        <location evidence="1">Cell membrane</location>
        <topology evidence="1">Multi-pass membrane protein</topology>
    </subcellularLocation>
</comment>
<evidence type="ECO:0000259" key="7">
    <source>
        <dbReference type="Pfam" id="PF12696"/>
    </source>
</evidence>
<comment type="caution">
    <text evidence="8">The sequence shown here is derived from an EMBL/GenBank/DDBJ whole genome shotgun (WGS) entry which is preliminary data.</text>
</comment>
<dbReference type="InterPro" id="IPR032689">
    <property type="entry name" value="TraG-D_C"/>
</dbReference>
<dbReference type="Gene3D" id="3.40.50.300">
    <property type="entry name" value="P-loop containing nucleotide triphosphate hydrolases"/>
    <property type="match status" value="1"/>
</dbReference>
<evidence type="ECO:0000256" key="5">
    <source>
        <dbReference type="ARBA" id="ARBA00023136"/>
    </source>
</evidence>
<dbReference type="PANTHER" id="PTHR37937:SF1">
    <property type="entry name" value="CONJUGATIVE TRANSFER: DNA TRANSPORT"/>
    <property type="match status" value="1"/>
</dbReference>
<evidence type="ECO:0000256" key="1">
    <source>
        <dbReference type="ARBA" id="ARBA00004651"/>
    </source>
</evidence>
<evidence type="ECO:0000256" key="2">
    <source>
        <dbReference type="ARBA" id="ARBA00022475"/>
    </source>
</evidence>
<dbReference type="InterPro" id="IPR051539">
    <property type="entry name" value="T4SS-coupling_protein"/>
</dbReference>
<keyword evidence="4 6" id="KW-1133">Transmembrane helix</keyword>
<evidence type="ECO:0000256" key="6">
    <source>
        <dbReference type="SAM" id="Phobius"/>
    </source>
</evidence>
<dbReference type="SUPFAM" id="SSF52540">
    <property type="entry name" value="P-loop containing nucleoside triphosphate hydrolases"/>
    <property type="match status" value="1"/>
</dbReference>
<feature type="domain" description="TraD/TraG TraM recognition site" evidence="7">
    <location>
        <begin position="380"/>
        <end position="499"/>
    </location>
</feature>
<reference evidence="8 9" key="1">
    <citation type="submission" date="2024-09" db="EMBL/GenBank/DDBJ databases">
        <authorList>
            <person name="Sun Q."/>
            <person name="Mori K."/>
        </authorList>
    </citation>
    <scope>NUCLEOTIDE SEQUENCE [LARGE SCALE GENOMIC DNA]</scope>
    <source>
        <strain evidence="8 9">JCM 15389</strain>
    </source>
</reference>
<dbReference type="Proteomes" id="UP001589788">
    <property type="component" value="Unassembled WGS sequence"/>
</dbReference>
<dbReference type="RefSeq" id="WP_377787706.1">
    <property type="nucleotide sequence ID" value="NZ_JBHLYQ010000010.1"/>
</dbReference>
<feature type="transmembrane region" description="Helical" evidence="6">
    <location>
        <begin position="47"/>
        <end position="71"/>
    </location>
</feature>